<dbReference type="EMBL" id="CP001334">
    <property type="protein sequence ID" value="ACO68060.1"/>
    <property type="molecule type" value="Genomic_DNA"/>
</dbReference>
<feature type="non-terminal residue" evidence="2">
    <location>
        <position position="114"/>
    </location>
</feature>
<dbReference type="AlphaFoldDB" id="C1EIR7"/>
<feature type="non-terminal residue" evidence="2">
    <location>
        <position position="1"/>
    </location>
</feature>
<dbReference type="CDD" id="cd13228">
    <property type="entry name" value="PHear_NECAP"/>
    <property type="match status" value="1"/>
</dbReference>
<evidence type="ECO:0000313" key="3">
    <source>
        <dbReference type="Proteomes" id="UP000002009"/>
    </source>
</evidence>
<dbReference type="eggNOG" id="KOG2500">
    <property type="taxonomic scope" value="Eukaryota"/>
</dbReference>
<reference evidence="2 3" key="1">
    <citation type="journal article" date="2009" name="Science">
        <title>Green evolution and dynamic adaptations revealed by genomes of the marine picoeukaryotes Micromonas.</title>
        <authorList>
            <person name="Worden A.Z."/>
            <person name="Lee J.H."/>
            <person name="Mock T."/>
            <person name="Rouze P."/>
            <person name="Simmons M.P."/>
            <person name="Aerts A.L."/>
            <person name="Allen A.E."/>
            <person name="Cuvelier M.L."/>
            <person name="Derelle E."/>
            <person name="Everett M.V."/>
            <person name="Foulon E."/>
            <person name="Grimwood J."/>
            <person name="Gundlach H."/>
            <person name="Henrissat B."/>
            <person name="Napoli C."/>
            <person name="McDonald S.M."/>
            <person name="Parker M.S."/>
            <person name="Rombauts S."/>
            <person name="Salamov A."/>
            <person name="Von Dassow P."/>
            <person name="Badger J.H."/>
            <person name="Coutinho P.M."/>
            <person name="Demir E."/>
            <person name="Dubchak I."/>
            <person name="Gentemann C."/>
            <person name="Eikrem W."/>
            <person name="Gready J.E."/>
            <person name="John U."/>
            <person name="Lanier W."/>
            <person name="Lindquist E.A."/>
            <person name="Lucas S."/>
            <person name="Mayer K.F."/>
            <person name="Moreau H."/>
            <person name="Not F."/>
            <person name="Otillar R."/>
            <person name="Panaud O."/>
            <person name="Pangilinan J."/>
            <person name="Paulsen I."/>
            <person name="Piegu B."/>
            <person name="Poliakov A."/>
            <person name="Robbens S."/>
            <person name="Schmutz J."/>
            <person name="Toulza E."/>
            <person name="Wyss T."/>
            <person name="Zelensky A."/>
            <person name="Zhou K."/>
            <person name="Armbrust E.V."/>
            <person name="Bhattacharya D."/>
            <person name="Goodenough U.W."/>
            <person name="Van de Peer Y."/>
            <person name="Grigoriev I.V."/>
        </authorList>
    </citation>
    <scope>NUCLEOTIDE SEQUENCE [LARGE SCALE GENOMIC DNA]</scope>
    <source>
        <strain evidence="3">RCC299 / NOUM17</strain>
    </source>
</reference>
<dbReference type="InParanoid" id="C1EIR7"/>
<dbReference type="PANTHER" id="PTHR12847:SF9">
    <property type="entry name" value="NECAP-LIKE PROTEIN CG9132"/>
    <property type="match status" value="1"/>
</dbReference>
<proteinExistence type="predicted"/>
<dbReference type="RefSeq" id="XP_002506802.1">
    <property type="nucleotide sequence ID" value="XM_002506756.1"/>
</dbReference>
<name>C1EIR7_MICCC</name>
<dbReference type="OrthoDB" id="10265489at2759"/>
<dbReference type="STRING" id="296587.C1EIR7"/>
<dbReference type="SUPFAM" id="SSF50729">
    <property type="entry name" value="PH domain-like"/>
    <property type="match status" value="1"/>
</dbReference>
<dbReference type="KEGG" id="mis:MICPUN_73104"/>
<dbReference type="PANTHER" id="PTHR12847">
    <property type="entry name" value="ATP-BINDING CASSETTE ABC TRANSPORTER-RELATED"/>
    <property type="match status" value="1"/>
</dbReference>
<dbReference type="OMA" id="ADSWNVE"/>
<dbReference type="GeneID" id="8249583"/>
<dbReference type="Pfam" id="PF07933">
    <property type="entry name" value="DUF1681"/>
    <property type="match status" value="1"/>
</dbReference>
<sequence length="114" mass="12934">RADSWNVEKWLRAVRVKVTSRGSKGAIKLEDKDSGELFAECPLPNDAPVSTAVEPVIDSSRYFVLRVVDDASGRHAFLGLGFRERDHASDFKLAVQEHQNARSREREALKRREE</sequence>
<accession>C1EIR7</accession>
<keyword evidence="3" id="KW-1185">Reference proteome</keyword>
<evidence type="ECO:0000313" key="2">
    <source>
        <dbReference type="EMBL" id="ACO68060.1"/>
    </source>
</evidence>
<dbReference type="InterPro" id="IPR012466">
    <property type="entry name" value="NECAP_PHear"/>
</dbReference>
<dbReference type="GO" id="GO:0006897">
    <property type="term" value="P:endocytosis"/>
    <property type="evidence" value="ECO:0007669"/>
    <property type="project" value="InterPro"/>
</dbReference>
<dbReference type="InterPro" id="IPR011993">
    <property type="entry name" value="PH-like_dom_sf"/>
</dbReference>
<gene>
    <name evidence="2" type="ORF">MICPUN_73104</name>
</gene>
<dbReference type="GO" id="GO:0030125">
    <property type="term" value="C:clathrin vesicle coat"/>
    <property type="evidence" value="ECO:0007669"/>
    <property type="project" value="TreeGrafter"/>
</dbReference>
<evidence type="ECO:0000259" key="1">
    <source>
        <dbReference type="Pfam" id="PF07933"/>
    </source>
</evidence>
<protein>
    <recommendedName>
        <fullName evidence="1">NECAP PHear domain-containing protein</fullName>
    </recommendedName>
</protein>
<organism evidence="2 3">
    <name type="scientific">Micromonas commoda (strain RCC299 / NOUM17 / CCMP2709)</name>
    <name type="common">Picoplanktonic green alga</name>
    <dbReference type="NCBI Taxonomy" id="296587"/>
    <lineage>
        <taxon>Eukaryota</taxon>
        <taxon>Viridiplantae</taxon>
        <taxon>Chlorophyta</taxon>
        <taxon>Mamiellophyceae</taxon>
        <taxon>Mamiellales</taxon>
        <taxon>Mamiellaceae</taxon>
        <taxon>Micromonas</taxon>
    </lineage>
</organism>
<dbReference type="Proteomes" id="UP000002009">
    <property type="component" value="Chromosome 16"/>
</dbReference>
<feature type="domain" description="NECAP PHear" evidence="1">
    <location>
        <begin position="1"/>
        <end position="110"/>
    </location>
</feature>
<dbReference type="Gene3D" id="2.30.29.30">
    <property type="entry name" value="Pleckstrin-homology domain (PH domain)/Phosphotyrosine-binding domain (PTB)"/>
    <property type="match status" value="1"/>
</dbReference>